<evidence type="ECO:0000313" key="7">
    <source>
        <dbReference type="Proteomes" id="UP001237780"/>
    </source>
</evidence>
<dbReference type="EC" id="4.1.3.34" evidence="6"/>
<keyword evidence="4" id="KW-0460">Magnesium</keyword>
<evidence type="ECO:0000256" key="2">
    <source>
        <dbReference type="ARBA" id="ARBA00005568"/>
    </source>
</evidence>
<dbReference type="Pfam" id="PF03328">
    <property type="entry name" value="HpcH_HpaI"/>
    <property type="match status" value="1"/>
</dbReference>
<proteinExistence type="inferred from homology"/>
<dbReference type="InterPro" id="IPR011206">
    <property type="entry name" value="Citrate_lyase_beta/mcl1/mcl2"/>
</dbReference>
<dbReference type="InterPro" id="IPR040186">
    <property type="entry name" value="Citramalyl-CoA_lyase"/>
</dbReference>
<dbReference type="InterPro" id="IPR040442">
    <property type="entry name" value="Pyrv_kinase-like_dom_sf"/>
</dbReference>
<keyword evidence="6" id="KW-0456">Lyase</keyword>
<protein>
    <submittedName>
        <fullName evidence="6">Citrate lyase subunit beta/citryl-CoA lyase</fullName>
        <ecNumber evidence="6">4.1.3.34</ecNumber>
    </submittedName>
</protein>
<dbReference type="Gene3D" id="3.20.20.60">
    <property type="entry name" value="Phosphoenolpyruvate-binding domains"/>
    <property type="match status" value="1"/>
</dbReference>
<reference evidence="6 7" key="1">
    <citation type="submission" date="2023-07" db="EMBL/GenBank/DDBJ databases">
        <title>Comparative genomics of wheat-associated soil bacteria to identify genetic determinants of phenazine resistance.</title>
        <authorList>
            <person name="Mouncey N."/>
        </authorList>
    </citation>
    <scope>NUCLEOTIDE SEQUENCE [LARGE SCALE GENOMIC DNA]</scope>
    <source>
        <strain evidence="6 7">W4I11</strain>
    </source>
</reference>
<dbReference type="PIRSF" id="PIRSF015582">
    <property type="entry name" value="Cit_lyase_B"/>
    <property type="match status" value="1"/>
</dbReference>
<dbReference type="GO" id="GO:0008816">
    <property type="term" value="F:citryl-CoA lyase activity"/>
    <property type="evidence" value="ECO:0007669"/>
    <property type="project" value="UniProtKB-EC"/>
</dbReference>
<gene>
    <name evidence="6" type="ORF">QFZ34_002639</name>
</gene>
<dbReference type="InterPro" id="IPR015813">
    <property type="entry name" value="Pyrv/PenolPyrv_kinase-like_dom"/>
</dbReference>
<evidence type="ECO:0000259" key="5">
    <source>
        <dbReference type="Pfam" id="PF03328"/>
    </source>
</evidence>
<keyword evidence="3" id="KW-0479">Metal-binding</keyword>
<dbReference type="EMBL" id="JAUSZT010000003">
    <property type="protein sequence ID" value="MDQ0997457.1"/>
    <property type="molecule type" value="Genomic_DNA"/>
</dbReference>
<accession>A0ABU0S9N1</accession>
<comment type="similarity">
    <text evidence="2">Belongs to the HpcH/HpaI aldolase family.</text>
</comment>
<comment type="caution">
    <text evidence="6">The sequence shown here is derived from an EMBL/GenBank/DDBJ whole genome shotgun (WGS) entry which is preliminary data.</text>
</comment>
<evidence type="ECO:0000256" key="4">
    <source>
        <dbReference type="ARBA" id="ARBA00022842"/>
    </source>
</evidence>
<evidence type="ECO:0000256" key="3">
    <source>
        <dbReference type="ARBA" id="ARBA00022723"/>
    </source>
</evidence>
<dbReference type="PANTHER" id="PTHR11105:SF0">
    <property type="entry name" value="CITRAMALYL-COA LYASE, MITOCHONDRIAL"/>
    <property type="match status" value="1"/>
</dbReference>
<dbReference type="PANTHER" id="PTHR11105">
    <property type="entry name" value="CITRATE LYASE SUBUNIT BETA-RELATED"/>
    <property type="match status" value="1"/>
</dbReference>
<keyword evidence="7" id="KW-1185">Reference proteome</keyword>
<sequence length="323" mass="35211">MNQSFSPVALYAWQISALALLLSSGQKVVMSKPFRPRRSVLYVPASNPKALAKVASLNADAIIFDLEDAVAPEAKEDAREALRAYFAANPAGKAERIIRINHLTSEWGGEDLLAARACKPNAILLPKVENLQDVTGVAEVLEETDASENVRLWAMIETARGIINADEIAELGLRSTSRLDCFVVGTNDIAKETGTVLEKGRHFFTPWLMQILLCAKAGHLDIIDGVYNDFNDMSGFESECGESFKMGFDGKSLIHPSQIEPANKAFTPVSEAVTDARSIVQAFDLAENAGKGAISLNGRMVERMHLETAQKLLARIETINHSN</sequence>
<feature type="domain" description="HpcH/HpaI aldolase/citrate lyase" evidence="5">
    <location>
        <begin position="38"/>
        <end position="256"/>
    </location>
</feature>
<evidence type="ECO:0000256" key="1">
    <source>
        <dbReference type="ARBA" id="ARBA00001946"/>
    </source>
</evidence>
<dbReference type="Proteomes" id="UP001237780">
    <property type="component" value="Unassembled WGS sequence"/>
</dbReference>
<name>A0ABU0S9N1_9HYPH</name>
<organism evidence="6 7">
    <name type="scientific">Phyllobacterium ifriqiyense</name>
    <dbReference type="NCBI Taxonomy" id="314238"/>
    <lineage>
        <taxon>Bacteria</taxon>
        <taxon>Pseudomonadati</taxon>
        <taxon>Pseudomonadota</taxon>
        <taxon>Alphaproteobacteria</taxon>
        <taxon>Hyphomicrobiales</taxon>
        <taxon>Phyllobacteriaceae</taxon>
        <taxon>Phyllobacterium</taxon>
    </lineage>
</organism>
<dbReference type="SUPFAM" id="SSF51621">
    <property type="entry name" value="Phosphoenolpyruvate/pyruvate domain"/>
    <property type="match status" value="1"/>
</dbReference>
<dbReference type="InterPro" id="IPR005000">
    <property type="entry name" value="Aldolase/citrate-lyase_domain"/>
</dbReference>
<evidence type="ECO:0000313" key="6">
    <source>
        <dbReference type="EMBL" id="MDQ0997457.1"/>
    </source>
</evidence>
<comment type="cofactor">
    <cofactor evidence="1">
        <name>Mg(2+)</name>
        <dbReference type="ChEBI" id="CHEBI:18420"/>
    </cofactor>
</comment>